<dbReference type="AlphaFoldDB" id="A0A9D2TG05"/>
<dbReference type="InterPro" id="IPR036388">
    <property type="entry name" value="WH-like_DNA-bd_sf"/>
</dbReference>
<dbReference type="SUPFAM" id="SSF69360">
    <property type="entry name" value="Cell wall binding repeat"/>
    <property type="match status" value="1"/>
</dbReference>
<organism evidence="4 5">
    <name type="scientific">Candidatus Enterocloster excrementigallinarum</name>
    <dbReference type="NCBI Taxonomy" id="2838558"/>
    <lineage>
        <taxon>Bacteria</taxon>
        <taxon>Bacillati</taxon>
        <taxon>Bacillota</taxon>
        <taxon>Clostridia</taxon>
        <taxon>Lachnospirales</taxon>
        <taxon>Lachnospiraceae</taxon>
        <taxon>Enterocloster</taxon>
    </lineage>
</organism>
<evidence type="ECO:0000313" key="4">
    <source>
        <dbReference type="EMBL" id="HJC67691.1"/>
    </source>
</evidence>
<reference evidence="4" key="2">
    <citation type="submission" date="2021-04" db="EMBL/GenBank/DDBJ databases">
        <authorList>
            <person name="Gilroy R."/>
        </authorList>
    </citation>
    <scope>NUCLEOTIDE SEQUENCE</scope>
    <source>
        <strain evidence="4">CHK198-12963</strain>
    </source>
</reference>
<dbReference type="GO" id="GO:0016987">
    <property type="term" value="F:sigma factor activity"/>
    <property type="evidence" value="ECO:0007669"/>
    <property type="project" value="InterPro"/>
</dbReference>
<name>A0A9D2TG05_9FIRM</name>
<gene>
    <name evidence="4" type="ORF">H9931_13435</name>
</gene>
<dbReference type="InterPro" id="IPR013249">
    <property type="entry name" value="RNA_pol_sigma70_r4_t2"/>
</dbReference>
<comment type="caution">
    <text evidence="4">The sequence shown here is derived from an EMBL/GenBank/DDBJ whole genome shotgun (WGS) entry which is preliminary data.</text>
</comment>
<feature type="compositionally biased region" description="Acidic residues" evidence="1">
    <location>
        <begin position="1"/>
        <end position="17"/>
    </location>
</feature>
<feature type="domain" description="RNA polymerase sigma factor 70 region 4 type 2" evidence="2">
    <location>
        <begin position="36"/>
        <end position="86"/>
    </location>
</feature>
<dbReference type="EMBL" id="DWWB01000078">
    <property type="protein sequence ID" value="HJC67691.1"/>
    <property type="molecule type" value="Genomic_DNA"/>
</dbReference>
<proteinExistence type="predicted"/>
<dbReference type="Proteomes" id="UP000823863">
    <property type="component" value="Unassembled WGS sequence"/>
</dbReference>
<reference evidence="4" key="1">
    <citation type="journal article" date="2021" name="PeerJ">
        <title>Extensive microbial diversity within the chicken gut microbiome revealed by metagenomics and culture.</title>
        <authorList>
            <person name="Gilroy R."/>
            <person name="Ravi A."/>
            <person name="Getino M."/>
            <person name="Pursley I."/>
            <person name="Horton D.L."/>
            <person name="Alikhan N.F."/>
            <person name="Baker D."/>
            <person name="Gharbi K."/>
            <person name="Hall N."/>
            <person name="Watson M."/>
            <person name="Adriaenssens E.M."/>
            <person name="Foster-Nyarko E."/>
            <person name="Jarju S."/>
            <person name="Secka A."/>
            <person name="Antonio M."/>
            <person name="Oren A."/>
            <person name="Chaudhuri R.R."/>
            <person name="La Ragione R."/>
            <person name="Hildebrand F."/>
            <person name="Pallen M.J."/>
        </authorList>
    </citation>
    <scope>NUCLEOTIDE SEQUENCE</scope>
    <source>
        <strain evidence="4">CHK198-12963</strain>
    </source>
</reference>
<dbReference type="GO" id="GO:0003677">
    <property type="term" value="F:DNA binding"/>
    <property type="evidence" value="ECO:0007669"/>
    <property type="project" value="InterPro"/>
</dbReference>
<evidence type="ECO:0000259" key="3">
    <source>
        <dbReference type="Pfam" id="PF16472"/>
    </source>
</evidence>
<feature type="domain" description="Prolow-density lipoprotein receptor-related protein 1-like beta-propeller" evidence="3">
    <location>
        <begin position="340"/>
        <end position="435"/>
    </location>
</feature>
<dbReference type="SUPFAM" id="SSF88659">
    <property type="entry name" value="Sigma3 and sigma4 domains of RNA polymerase sigma factors"/>
    <property type="match status" value="1"/>
</dbReference>
<dbReference type="Gene3D" id="1.10.10.10">
    <property type="entry name" value="Winged helix-like DNA-binding domain superfamily/Winged helix DNA-binding domain"/>
    <property type="match status" value="1"/>
</dbReference>
<dbReference type="Pfam" id="PF08281">
    <property type="entry name" value="Sigma70_r4_2"/>
    <property type="match status" value="1"/>
</dbReference>
<evidence type="ECO:0000259" key="2">
    <source>
        <dbReference type="Pfam" id="PF08281"/>
    </source>
</evidence>
<accession>A0A9D2TG05</accession>
<dbReference type="Gene3D" id="2.10.270.10">
    <property type="entry name" value="Cholin Binding"/>
    <property type="match status" value="1"/>
</dbReference>
<dbReference type="InterPro" id="IPR032485">
    <property type="entry name" value="LRP1-like_beta_prop"/>
</dbReference>
<feature type="region of interest" description="Disordered" evidence="1">
    <location>
        <begin position="1"/>
        <end position="25"/>
    </location>
</feature>
<evidence type="ECO:0000256" key="1">
    <source>
        <dbReference type="SAM" id="MobiDB-lite"/>
    </source>
</evidence>
<dbReference type="GO" id="GO:0006352">
    <property type="term" value="P:DNA-templated transcription initiation"/>
    <property type="evidence" value="ECO:0007669"/>
    <property type="project" value="InterPro"/>
</dbReference>
<sequence length="558" mass="60496">MLLGEDGEEEFEALPEQDEARLPEESLDRKETVKIVKEVIEGLPVLQKAAVIAYYMDEMGIVDIARLAQCSEGTIKSRLNYARKAMKERILQKEREMGCSLHVVTAPVIVLALRQMFMGTAVSPEKMALVWGLICPQFSVGAAAFASGVGSGVGSGAAGSGAAETAGAQAAAAQSAGQGTAQAGAAASGSAAQSGSAAASAVVKGSTAVAKLKLITGAAAVVTVVSVGVAGAGYVSYRQGQAAAVTETAVTEVSDAEEEGQRCILAEIEDQREIAAEGEAGWVKFDEGWKYRKADGTYLKEQWAEIDGDLYYFYPDEWLCIDSFAYGKRFFDLTEAGNLMEISYDGGTVFYTGDIMYDSEPEIGVCAMDIWTGDAWNLCEHDAENIAVEEDWVYFTSPQTLYRMKTDGTQLEEWNEESWTYAYSMEITDGLIYMYMTDTPSEDGEVSTGWLCEANPQNRTFRELPIAFPAPPEYGQMQAEDGWLYFVADNPSPETFGGTEFSDVLLRASLEDYHVERISDENIEAFFVCGDTAFCMKDGEAVQYSISQCAEEISPHSP</sequence>
<dbReference type="Pfam" id="PF16472">
    <property type="entry name" value="DUF5050"/>
    <property type="match status" value="1"/>
</dbReference>
<evidence type="ECO:0000313" key="5">
    <source>
        <dbReference type="Proteomes" id="UP000823863"/>
    </source>
</evidence>
<protein>
    <submittedName>
        <fullName evidence="4">DUF5050 domain-containing protein</fullName>
    </submittedName>
</protein>
<dbReference type="InterPro" id="IPR013324">
    <property type="entry name" value="RNA_pol_sigma_r3/r4-like"/>
</dbReference>